<accession>A0AAV3RRS8</accession>
<dbReference type="Pfam" id="PF12895">
    <property type="entry name" value="ANAPC3"/>
    <property type="match status" value="1"/>
</dbReference>
<dbReference type="AlphaFoldDB" id="A0AAV3RRS8"/>
<sequence>MEAILVECVEKSLGLMMYRNAIFMCQRLCAQFPSEINSQLLATCFLQSNQAYSAYHILKGTQMAQSRYLFALSCFHMDLLSEAEAALCPRNDPASEVPNGAAGHYLLGLVYRHCLKSAYWFCCGYMELLLFWIYDNDILFPKLDLFWLTAYTGYTDRLKSAIHHFNQALSLDPLLWVAYEELCILG</sequence>
<gene>
    <name evidence="3" type="ORF">LIER_42341</name>
</gene>
<keyword evidence="1" id="KW-0802">TPR repeat</keyword>
<dbReference type="GO" id="GO:0005737">
    <property type="term" value="C:cytoplasm"/>
    <property type="evidence" value="ECO:0007669"/>
    <property type="project" value="TreeGrafter"/>
</dbReference>
<evidence type="ECO:0000256" key="1">
    <source>
        <dbReference type="ARBA" id="ARBA00022803"/>
    </source>
</evidence>
<keyword evidence="4" id="KW-1185">Reference proteome</keyword>
<dbReference type="GO" id="GO:0016567">
    <property type="term" value="P:protein ubiquitination"/>
    <property type="evidence" value="ECO:0007669"/>
    <property type="project" value="TreeGrafter"/>
</dbReference>
<comment type="caution">
    <text evidence="3">The sequence shown here is derived from an EMBL/GenBank/DDBJ whole genome shotgun (WGS) entry which is preliminary data.</text>
</comment>
<dbReference type="PANTHER" id="PTHR12558:SF13">
    <property type="entry name" value="CELL DIVISION CYCLE PROTEIN 27 HOMOLOG"/>
    <property type="match status" value="1"/>
</dbReference>
<name>A0AAV3RRS8_LITER</name>
<dbReference type="GO" id="GO:0031145">
    <property type="term" value="P:anaphase-promoting complex-dependent catabolic process"/>
    <property type="evidence" value="ECO:0007669"/>
    <property type="project" value="TreeGrafter"/>
</dbReference>
<keyword evidence="3" id="KW-0436">Ligase</keyword>
<reference evidence="3 4" key="1">
    <citation type="submission" date="2024-01" db="EMBL/GenBank/DDBJ databases">
        <title>The complete chloroplast genome sequence of Lithospermum erythrorhizon: insights into the phylogenetic relationship among Boraginaceae species and the maternal lineages of purple gromwells.</title>
        <authorList>
            <person name="Okada T."/>
            <person name="Watanabe K."/>
        </authorList>
    </citation>
    <scope>NUCLEOTIDE SEQUENCE [LARGE SCALE GENOMIC DNA]</scope>
</reference>
<evidence type="ECO:0000313" key="4">
    <source>
        <dbReference type="Proteomes" id="UP001454036"/>
    </source>
</evidence>
<dbReference type="GO" id="GO:0016874">
    <property type="term" value="F:ligase activity"/>
    <property type="evidence" value="ECO:0007669"/>
    <property type="project" value="UniProtKB-KW"/>
</dbReference>
<dbReference type="EMBL" id="BAABME010029019">
    <property type="protein sequence ID" value="GAA0183094.1"/>
    <property type="molecule type" value="Genomic_DNA"/>
</dbReference>
<dbReference type="GO" id="GO:0005680">
    <property type="term" value="C:anaphase-promoting complex"/>
    <property type="evidence" value="ECO:0007669"/>
    <property type="project" value="TreeGrafter"/>
</dbReference>
<organism evidence="3 4">
    <name type="scientific">Lithospermum erythrorhizon</name>
    <name type="common">Purple gromwell</name>
    <name type="synonym">Lithospermum officinale var. erythrorhizon</name>
    <dbReference type="NCBI Taxonomy" id="34254"/>
    <lineage>
        <taxon>Eukaryota</taxon>
        <taxon>Viridiplantae</taxon>
        <taxon>Streptophyta</taxon>
        <taxon>Embryophyta</taxon>
        <taxon>Tracheophyta</taxon>
        <taxon>Spermatophyta</taxon>
        <taxon>Magnoliopsida</taxon>
        <taxon>eudicotyledons</taxon>
        <taxon>Gunneridae</taxon>
        <taxon>Pentapetalae</taxon>
        <taxon>asterids</taxon>
        <taxon>lamiids</taxon>
        <taxon>Boraginales</taxon>
        <taxon>Boraginaceae</taxon>
        <taxon>Boraginoideae</taxon>
        <taxon>Lithospermeae</taxon>
        <taxon>Lithospermum</taxon>
    </lineage>
</organism>
<dbReference type="Gene3D" id="1.25.40.10">
    <property type="entry name" value="Tetratricopeptide repeat domain"/>
    <property type="match status" value="1"/>
</dbReference>
<proteinExistence type="inferred from homology"/>
<dbReference type="Proteomes" id="UP001454036">
    <property type="component" value="Unassembled WGS sequence"/>
</dbReference>
<dbReference type="GO" id="GO:0051301">
    <property type="term" value="P:cell division"/>
    <property type="evidence" value="ECO:0007669"/>
    <property type="project" value="TreeGrafter"/>
</dbReference>
<evidence type="ECO:0000313" key="3">
    <source>
        <dbReference type="EMBL" id="GAA0183094.1"/>
    </source>
</evidence>
<dbReference type="GO" id="GO:0007091">
    <property type="term" value="P:metaphase/anaphase transition of mitotic cell cycle"/>
    <property type="evidence" value="ECO:0007669"/>
    <property type="project" value="TreeGrafter"/>
</dbReference>
<dbReference type="InterPro" id="IPR011990">
    <property type="entry name" value="TPR-like_helical_dom_sf"/>
</dbReference>
<protein>
    <submittedName>
        <fullName evidence="3">Ubiquitin-protein ligase</fullName>
    </submittedName>
</protein>
<evidence type="ECO:0000256" key="2">
    <source>
        <dbReference type="ARBA" id="ARBA00038210"/>
    </source>
</evidence>
<dbReference type="PANTHER" id="PTHR12558">
    <property type="entry name" value="CELL DIVISION CYCLE 16,23,27"/>
    <property type="match status" value="1"/>
</dbReference>
<comment type="similarity">
    <text evidence="2">Belongs to the APC3/CDC27 family.</text>
</comment>